<dbReference type="EMBL" id="BSXS01000112">
    <property type="protein sequence ID" value="GME70880.1"/>
    <property type="molecule type" value="Genomic_DNA"/>
</dbReference>
<accession>A0ACB5SRP6</accession>
<proteinExistence type="predicted"/>
<dbReference type="Proteomes" id="UP001165064">
    <property type="component" value="Unassembled WGS sequence"/>
</dbReference>
<name>A0ACB5SRP6_AMBMO</name>
<keyword evidence="2" id="KW-1185">Reference proteome</keyword>
<sequence length="77" mass="8953">MTHQINRSTDHDTMYKEITYVGYVLYTKMIQTAEPLKQEFNEDDLIDLKVPHLTTSQTIMPHVQLLLNHGLVKVLEA</sequence>
<reference evidence="1" key="1">
    <citation type="submission" date="2023-04" db="EMBL/GenBank/DDBJ databases">
        <title>Ambrosiozyma monospora NBRC 10751.</title>
        <authorList>
            <person name="Ichikawa N."/>
            <person name="Sato H."/>
            <person name="Tonouchi N."/>
        </authorList>
    </citation>
    <scope>NUCLEOTIDE SEQUENCE</scope>
    <source>
        <strain evidence="1">NBRC 10751</strain>
    </source>
</reference>
<evidence type="ECO:0000313" key="1">
    <source>
        <dbReference type="EMBL" id="GME70880.1"/>
    </source>
</evidence>
<protein>
    <submittedName>
        <fullName evidence="1">Unnamed protein product</fullName>
    </submittedName>
</protein>
<comment type="caution">
    <text evidence="1">The sequence shown here is derived from an EMBL/GenBank/DDBJ whole genome shotgun (WGS) entry which is preliminary data.</text>
</comment>
<evidence type="ECO:0000313" key="2">
    <source>
        <dbReference type="Proteomes" id="UP001165064"/>
    </source>
</evidence>
<organism evidence="1 2">
    <name type="scientific">Ambrosiozyma monospora</name>
    <name type="common">Yeast</name>
    <name type="synonym">Endomycopsis monosporus</name>
    <dbReference type="NCBI Taxonomy" id="43982"/>
    <lineage>
        <taxon>Eukaryota</taxon>
        <taxon>Fungi</taxon>
        <taxon>Dikarya</taxon>
        <taxon>Ascomycota</taxon>
        <taxon>Saccharomycotina</taxon>
        <taxon>Pichiomycetes</taxon>
        <taxon>Pichiales</taxon>
        <taxon>Pichiaceae</taxon>
        <taxon>Ambrosiozyma</taxon>
    </lineage>
</organism>
<gene>
    <name evidence="1" type="ORF">Amon02_000037100</name>
</gene>